<name>A0A3N6NNJ6_9CYAN</name>
<dbReference type="OrthoDB" id="464560at2"/>
<dbReference type="AlphaFoldDB" id="A0A3N6NNJ6"/>
<evidence type="ECO:0000313" key="1">
    <source>
        <dbReference type="EMBL" id="RQH50237.1"/>
    </source>
</evidence>
<dbReference type="RefSeq" id="WP_124145089.1">
    <property type="nucleotide sequence ID" value="NZ_CAWOKI010000065.1"/>
</dbReference>
<accession>A0A3N6NNJ6</accession>
<sequence>MLSKPTFDDHSLSESFYQTLINLFYESLSLSTQSLLGECSFGFAPDSLGVKTFFIIAPSILDADRLIQDIDSLKNRVMSLMGGVGKLAICVNPLKETEEINSQNHEEETFGDCLDQTQEFLPQYMMCKIFPIDLSNQNLD</sequence>
<protein>
    <submittedName>
        <fullName evidence="1">Uncharacterized protein</fullName>
    </submittedName>
</protein>
<comment type="caution">
    <text evidence="1">The sequence shown here is derived from an EMBL/GenBank/DDBJ whole genome shotgun (WGS) entry which is preliminary data.</text>
</comment>
<organism evidence="1 2">
    <name type="scientific">Okeania hirsuta</name>
    <dbReference type="NCBI Taxonomy" id="1458930"/>
    <lineage>
        <taxon>Bacteria</taxon>
        <taxon>Bacillati</taxon>
        <taxon>Cyanobacteriota</taxon>
        <taxon>Cyanophyceae</taxon>
        <taxon>Oscillatoriophycideae</taxon>
        <taxon>Oscillatoriales</taxon>
        <taxon>Microcoleaceae</taxon>
        <taxon>Okeania</taxon>
    </lineage>
</organism>
<evidence type="ECO:0000313" key="2">
    <source>
        <dbReference type="Proteomes" id="UP000269154"/>
    </source>
</evidence>
<proteinExistence type="predicted"/>
<dbReference type="Proteomes" id="UP000269154">
    <property type="component" value="Unassembled WGS sequence"/>
</dbReference>
<gene>
    <name evidence="1" type="ORF">D5R40_06690</name>
</gene>
<dbReference type="EMBL" id="RCBY01000024">
    <property type="protein sequence ID" value="RQH50237.1"/>
    <property type="molecule type" value="Genomic_DNA"/>
</dbReference>
<reference evidence="1 2" key="1">
    <citation type="journal article" date="2018" name="ACS Chem. Biol.">
        <title>Ketoreductase domain dysfunction expands chemodiversity: malyngamide biosynthesis in the cyanobacterium Okeania hirsuta.</title>
        <authorList>
            <person name="Moss N.A."/>
            <person name="Leao T."/>
            <person name="Rankin M."/>
            <person name="McCullough T.M."/>
            <person name="Qu P."/>
            <person name="Korobeynikov A."/>
            <person name="Smith J.L."/>
            <person name="Gerwick L."/>
            <person name="Gerwick W.H."/>
        </authorList>
    </citation>
    <scope>NUCLEOTIDE SEQUENCE [LARGE SCALE GENOMIC DNA]</scope>
    <source>
        <strain evidence="1 2">PAB10Feb10-1</strain>
    </source>
</reference>
<keyword evidence="2" id="KW-1185">Reference proteome</keyword>